<dbReference type="Proteomes" id="UP000321723">
    <property type="component" value="Unassembled WGS sequence"/>
</dbReference>
<keyword evidence="3" id="KW-1185">Reference proteome</keyword>
<dbReference type="RefSeq" id="WP_146840411.1">
    <property type="nucleotide sequence ID" value="NZ_BJVQ01000079.1"/>
</dbReference>
<evidence type="ECO:0000313" key="1">
    <source>
        <dbReference type="EMBL" id="GEL48427.1"/>
    </source>
</evidence>
<reference evidence="1 3" key="1">
    <citation type="submission" date="2019-07" db="EMBL/GenBank/DDBJ databases">
        <title>Whole genome shotgun sequence of Cellulomonas hominis NBRC 16055.</title>
        <authorList>
            <person name="Hosoyama A."/>
            <person name="Uohara A."/>
            <person name="Ohji S."/>
            <person name="Ichikawa N."/>
        </authorList>
    </citation>
    <scope>NUCLEOTIDE SEQUENCE [LARGE SCALE GENOMIC DNA]</scope>
    <source>
        <strain evidence="1 3">NBRC 16055</strain>
    </source>
</reference>
<evidence type="ECO:0000313" key="3">
    <source>
        <dbReference type="Proteomes" id="UP000321723"/>
    </source>
</evidence>
<reference evidence="2 4" key="2">
    <citation type="submission" date="2020-08" db="EMBL/GenBank/DDBJ databases">
        <title>Sequencing the genomes of 1000 actinobacteria strains.</title>
        <authorList>
            <person name="Klenk H.-P."/>
        </authorList>
    </citation>
    <scope>NUCLEOTIDE SEQUENCE [LARGE SCALE GENOMIC DNA]</scope>
    <source>
        <strain evidence="2 4">DSM 9581</strain>
    </source>
</reference>
<protein>
    <recommendedName>
        <fullName evidence="5">Toxin</fullName>
    </recommendedName>
</protein>
<gene>
    <name evidence="1" type="ORF">CHO01_35430</name>
    <name evidence="2" type="ORF">HNR08_000111</name>
</gene>
<sequence>MNIRWTGGADKHGVSREDAVNAMLRHQFRISPFGSSRVPGRAAPDLFIGPGLDGRLLEVMAEVADGRLVVFHVMDARPKILEAARRAQ</sequence>
<dbReference type="EMBL" id="JACHDN010000001">
    <property type="protein sequence ID" value="MBB5471375.1"/>
    <property type="molecule type" value="Genomic_DNA"/>
</dbReference>
<dbReference type="AlphaFoldDB" id="A0A511FJ78"/>
<name>A0A511FJ78_9CELL</name>
<dbReference type="Proteomes" id="UP000564629">
    <property type="component" value="Unassembled WGS sequence"/>
</dbReference>
<evidence type="ECO:0000313" key="2">
    <source>
        <dbReference type="EMBL" id="MBB5471375.1"/>
    </source>
</evidence>
<accession>A0A511FJ78</accession>
<organism evidence="1 3">
    <name type="scientific">Cellulomonas hominis</name>
    <dbReference type="NCBI Taxonomy" id="156981"/>
    <lineage>
        <taxon>Bacteria</taxon>
        <taxon>Bacillati</taxon>
        <taxon>Actinomycetota</taxon>
        <taxon>Actinomycetes</taxon>
        <taxon>Micrococcales</taxon>
        <taxon>Cellulomonadaceae</taxon>
        <taxon>Cellulomonas</taxon>
    </lineage>
</organism>
<comment type="caution">
    <text evidence="1">The sequence shown here is derived from an EMBL/GenBank/DDBJ whole genome shotgun (WGS) entry which is preliminary data.</text>
</comment>
<evidence type="ECO:0000313" key="4">
    <source>
        <dbReference type="Proteomes" id="UP000564629"/>
    </source>
</evidence>
<proteinExistence type="predicted"/>
<evidence type="ECO:0008006" key="5">
    <source>
        <dbReference type="Google" id="ProtNLM"/>
    </source>
</evidence>
<dbReference type="EMBL" id="BJVQ01000079">
    <property type="protein sequence ID" value="GEL48427.1"/>
    <property type="molecule type" value="Genomic_DNA"/>
</dbReference>
<dbReference type="OrthoDB" id="3233171at2"/>